<feature type="compositionally biased region" description="Polar residues" evidence="1">
    <location>
        <begin position="214"/>
        <end position="228"/>
    </location>
</feature>
<dbReference type="PANTHER" id="PTHR31286">
    <property type="entry name" value="GLYCINE-RICH CELL WALL STRUCTURAL PROTEIN 1.8-LIKE"/>
    <property type="match status" value="1"/>
</dbReference>
<evidence type="ECO:0000313" key="3">
    <source>
        <dbReference type="EMBL" id="MBA0866300.1"/>
    </source>
</evidence>
<protein>
    <recommendedName>
        <fullName evidence="2">DUF4283 domain-containing protein</fullName>
    </recommendedName>
</protein>
<keyword evidence="4" id="KW-1185">Reference proteome</keyword>
<dbReference type="InterPro" id="IPR040256">
    <property type="entry name" value="At4g02000-like"/>
</dbReference>
<evidence type="ECO:0000313" key="4">
    <source>
        <dbReference type="Proteomes" id="UP000593576"/>
    </source>
</evidence>
<evidence type="ECO:0000259" key="2">
    <source>
        <dbReference type="Pfam" id="PF14111"/>
    </source>
</evidence>
<evidence type="ECO:0000256" key="1">
    <source>
        <dbReference type="SAM" id="MobiDB-lite"/>
    </source>
</evidence>
<feature type="domain" description="DUF4283" evidence="2">
    <location>
        <begin position="66"/>
        <end position="131"/>
    </location>
</feature>
<dbReference type="Proteomes" id="UP000593576">
    <property type="component" value="Unassembled WGS sequence"/>
</dbReference>
<dbReference type="OrthoDB" id="1000832at2759"/>
<name>A0A7J9M5N6_GOSSC</name>
<organism evidence="3 4">
    <name type="scientific">Gossypium schwendimanii</name>
    <name type="common">Cotton</name>
    <dbReference type="NCBI Taxonomy" id="34291"/>
    <lineage>
        <taxon>Eukaryota</taxon>
        <taxon>Viridiplantae</taxon>
        <taxon>Streptophyta</taxon>
        <taxon>Embryophyta</taxon>
        <taxon>Tracheophyta</taxon>
        <taxon>Spermatophyta</taxon>
        <taxon>Magnoliopsida</taxon>
        <taxon>eudicotyledons</taxon>
        <taxon>Gunneridae</taxon>
        <taxon>Pentapetalae</taxon>
        <taxon>rosids</taxon>
        <taxon>malvids</taxon>
        <taxon>Malvales</taxon>
        <taxon>Malvaceae</taxon>
        <taxon>Malvoideae</taxon>
        <taxon>Gossypium</taxon>
    </lineage>
</organism>
<proteinExistence type="predicted"/>
<gene>
    <name evidence="3" type="ORF">Goshw_019798</name>
</gene>
<dbReference type="Pfam" id="PF14111">
    <property type="entry name" value="DUF4283"/>
    <property type="match status" value="1"/>
</dbReference>
<sequence length="348" mass="38927">MASEQWMIFIGRVMKKSRQREEEPPHEGGGSKSVGAGTSKKDDVRKDIVDDVLSIEFSNRTDAPIEESMSTTVVVKLLGRRISYNALWNKVCALWKPMMRFQLMDIDNNYYLANFKSKLDYNNALSNGPWVEIESMFGKVIKIDFQTDKWSRGKFARFCGRFSHLKEGCPIVNKEDAMEGDEIHHQEKSIETQQNGVMDVHERDKSIGMEDINSRSGNGKQISVSKECSRGKTQVEVNEIKGSKRKGQKFITKVRKHKQLVVGLIDEIEGTQKGGIRPDIGSYVGRSKVGSSMMHPPNQVSIEISIPIEHAIQGMVSRLESSEQSIEALNGDGQIGEADTVGMVGSLD</sequence>
<comment type="caution">
    <text evidence="3">The sequence shown here is derived from an EMBL/GenBank/DDBJ whole genome shotgun (WGS) entry which is preliminary data.</text>
</comment>
<reference evidence="3 4" key="1">
    <citation type="journal article" date="2019" name="Genome Biol. Evol.">
        <title>Insights into the evolution of the New World diploid cottons (Gossypium, subgenus Houzingenia) based on genome sequencing.</title>
        <authorList>
            <person name="Grover C.E."/>
            <person name="Arick M.A. 2nd"/>
            <person name="Thrash A."/>
            <person name="Conover J.L."/>
            <person name="Sanders W.S."/>
            <person name="Peterson D.G."/>
            <person name="Frelichowski J.E."/>
            <person name="Scheffler J.A."/>
            <person name="Scheffler B.E."/>
            <person name="Wendel J.F."/>
        </authorList>
    </citation>
    <scope>NUCLEOTIDE SEQUENCE [LARGE SCALE GENOMIC DNA]</scope>
    <source>
        <strain evidence="3">1</strain>
        <tissue evidence="3">Leaf</tissue>
    </source>
</reference>
<feature type="region of interest" description="Disordered" evidence="1">
    <location>
        <begin position="15"/>
        <end position="41"/>
    </location>
</feature>
<dbReference type="PANTHER" id="PTHR31286:SF99">
    <property type="entry name" value="DUF4283 DOMAIN-CONTAINING PROTEIN"/>
    <property type="match status" value="1"/>
</dbReference>
<accession>A0A7J9M5N6</accession>
<dbReference type="InterPro" id="IPR025558">
    <property type="entry name" value="DUF4283"/>
</dbReference>
<dbReference type="AlphaFoldDB" id="A0A7J9M5N6"/>
<feature type="region of interest" description="Disordered" evidence="1">
    <location>
        <begin position="209"/>
        <end position="228"/>
    </location>
</feature>
<dbReference type="EMBL" id="JABFAF010000009">
    <property type="protein sequence ID" value="MBA0866300.1"/>
    <property type="molecule type" value="Genomic_DNA"/>
</dbReference>